<protein>
    <submittedName>
        <fullName evidence="1">Uncharacterized protein</fullName>
    </submittedName>
</protein>
<dbReference type="Proteomes" id="UP000050525">
    <property type="component" value="Unassembled WGS sequence"/>
</dbReference>
<accession>A0A151NYU7</accession>
<proteinExistence type="predicted"/>
<dbReference type="AlphaFoldDB" id="A0A151NYU7"/>
<dbReference type="EMBL" id="AKHW03001485">
    <property type="protein sequence ID" value="KYO41968.1"/>
    <property type="molecule type" value="Genomic_DNA"/>
</dbReference>
<sequence length="108" mass="12267">MEQINYSLIFISSQARKEKTTKNAQRTGFWKAKMRDVYFFIEAVYKAGSFGPSDSLGTLPYFPFSQQCFRGMEPLCRTWPNLQGGSCPSAKAWYLGIWEACSLFLAPA</sequence>
<name>A0A151NYU7_ALLMI</name>
<keyword evidence="2" id="KW-1185">Reference proteome</keyword>
<comment type="caution">
    <text evidence="1">The sequence shown here is derived from an EMBL/GenBank/DDBJ whole genome shotgun (WGS) entry which is preliminary data.</text>
</comment>
<gene>
    <name evidence="1" type="ORF">Y1Q_0002628</name>
</gene>
<evidence type="ECO:0000313" key="1">
    <source>
        <dbReference type="EMBL" id="KYO41968.1"/>
    </source>
</evidence>
<reference evidence="1 2" key="1">
    <citation type="journal article" date="2012" name="Genome Biol.">
        <title>Sequencing three crocodilian genomes to illuminate the evolution of archosaurs and amniotes.</title>
        <authorList>
            <person name="St John J.A."/>
            <person name="Braun E.L."/>
            <person name="Isberg S.R."/>
            <person name="Miles L.G."/>
            <person name="Chong A.Y."/>
            <person name="Gongora J."/>
            <person name="Dalzell P."/>
            <person name="Moran C."/>
            <person name="Bed'hom B."/>
            <person name="Abzhanov A."/>
            <person name="Burgess S.C."/>
            <person name="Cooksey A.M."/>
            <person name="Castoe T.A."/>
            <person name="Crawford N.G."/>
            <person name="Densmore L.D."/>
            <person name="Drew J.C."/>
            <person name="Edwards S.V."/>
            <person name="Faircloth B.C."/>
            <person name="Fujita M.K."/>
            <person name="Greenwold M.J."/>
            <person name="Hoffmann F.G."/>
            <person name="Howard J.M."/>
            <person name="Iguchi T."/>
            <person name="Janes D.E."/>
            <person name="Khan S.Y."/>
            <person name="Kohno S."/>
            <person name="de Koning A.J."/>
            <person name="Lance S.L."/>
            <person name="McCarthy F.M."/>
            <person name="McCormack J.E."/>
            <person name="Merchant M.E."/>
            <person name="Peterson D.G."/>
            <person name="Pollock D.D."/>
            <person name="Pourmand N."/>
            <person name="Raney B.J."/>
            <person name="Roessler K.A."/>
            <person name="Sanford J.R."/>
            <person name="Sawyer R.H."/>
            <person name="Schmidt C.J."/>
            <person name="Triplett E.W."/>
            <person name="Tuberville T.D."/>
            <person name="Venegas-Anaya M."/>
            <person name="Howard J.T."/>
            <person name="Jarvis E.D."/>
            <person name="Guillette L.J.Jr."/>
            <person name="Glenn T.C."/>
            <person name="Green R.E."/>
            <person name="Ray D.A."/>
        </authorList>
    </citation>
    <scope>NUCLEOTIDE SEQUENCE [LARGE SCALE GENOMIC DNA]</scope>
    <source>
        <strain evidence="1">KSC_2009_1</strain>
    </source>
</reference>
<evidence type="ECO:0000313" key="2">
    <source>
        <dbReference type="Proteomes" id="UP000050525"/>
    </source>
</evidence>
<organism evidence="1 2">
    <name type="scientific">Alligator mississippiensis</name>
    <name type="common">American alligator</name>
    <dbReference type="NCBI Taxonomy" id="8496"/>
    <lineage>
        <taxon>Eukaryota</taxon>
        <taxon>Metazoa</taxon>
        <taxon>Chordata</taxon>
        <taxon>Craniata</taxon>
        <taxon>Vertebrata</taxon>
        <taxon>Euteleostomi</taxon>
        <taxon>Archelosauria</taxon>
        <taxon>Archosauria</taxon>
        <taxon>Crocodylia</taxon>
        <taxon>Alligatoridae</taxon>
        <taxon>Alligatorinae</taxon>
        <taxon>Alligator</taxon>
    </lineage>
</organism>